<keyword evidence="4" id="KW-1185">Reference proteome</keyword>
<evidence type="ECO:0000313" key="4">
    <source>
        <dbReference type="Proteomes" id="UP001174909"/>
    </source>
</evidence>
<dbReference type="PROSITE" id="PS00166">
    <property type="entry name" value="ENOYL_COA_HYDRATASE"/>
    <property type="match status" value="1"/>
</dbReference>
<accession>A0AA35WIX2</accession>
<proteinExistence type="inferred from homology"/>
<evidence type="ECO:0000256" key="1">
    <source>
        <dbReference type="ARBA" id="ARBA00005254"/>
    </source>
</evidence>
<dbReference type="PANTHER" id="PTHR43802">
    <property type="entry name" value="ENOYL-COA HYDRATASE"/>
    <property type="match status" value="1"/>
</dbReference>
<dbReference type="InterPro" id="IPR001753">
    <property type="entry name" value="Enoyl-CoA_hydra/iso"/>
</dbReference>
<dbReference type="InterPro" id="IPR029045">
    <property type="entry name" value="ClpP/crotonase-like_dom_sf"/>
</dbReference>
<organism evidence="3 4">
    <name type="scientific">Geodia barretti</name>
    <name type="common">Barrett's horny sponge</name>
    <dbReference type="NCBI Taxonomy" id="519541"/>
    <lineage>
        <taxon>Eukaryota</taxon>
        <taxon>Metazoa</taxon>
        <taxon>Porifera</taxon>
        <taxon>Demospongiae</taxon>
        <taxon>Heteroscleromorpha</taxon>
        <taxon>Tetractinellida</taxon>
        <taxon>Astrophorina</taxon>
        <taxon>Geodiidae</taxon>
        <taxon>Geodia</taxon>
    </lineage>
</organism>
<dbReference type="SUPFAM" id="SSF52096">
    <property type="entry name" value="ClpP/crotonase"/>
    <property type="match status" value="1"/>
</dbReference>
<gene>
    <name evidence="3" type="ORF">GBAR_LOCUS9577</name>
</gene>
<dbReference type="Pfam" id="PF00378">
    <property type="entry name" value="ECH_1"/>
    <property type="match status" value="1"/>
</dbReference>
<dbReference type="GO" id="GO:0003824">
    <property type="term" value="F:catalytic activity"/>
    <property type="evidence" value="ECO:0007669"/>
    <property type="project" value="InterPro"/>
</dbReference>
<dbReference type="InterPro" id="IPR018376">
    <property type="entry name" value="Enoyl-CoA_hyd/isom_CS"/>
</dbReference>
<dbReference type="Gene3D" id="3.90.226.10">
    <property type="entry name" value="2-enoyl-CoA Hydratase, Chain A, domain 1"/>
    <property type="match status" value="1"/>
</dbReference>
<dbReference type="EMBL" id="CASHTH010001445">
    <property type="protein sequence ID" value="CAI8015462.1"/>
    <property type="molecule type" value="Genomic_DNA"/>
</dbReference>
<dbReference type="Proteomes" id="UP001174909">
    <property type="component" value="Unassembled WGS sequence"/>
</dbReference>
<dbReference type="PANTHER" id="PTHR43802:SF1">
    <property type="entry name" value="IP11341P-RELATED"/>
    <property type="match status" value="1"/>
</dbReference>
<sequence length="266" mass="28675">MNALGPEQQMEIIGVWETFRDDPEAWVAIITGEGDRAFCAGADLKTYTPVLGERDIYDLRQDADRPGFGGITRGLNIWKPIIAAVNGYALAGGLELALACDIRVASENAVFGCSEVQRGFHHCDGGTVRLPLIVGLGNALRMQLTGEHIGAAEAHRIGLVSEVVPMEQLMPAAERYAGAICANGPLGVRSAKESMIRSLGRALEDALRFENVLFATLTRTEDFCRRSSSVYGKTSSGLEGPVAIPVNDRSGSRTLSQRKLIFNLEV</sequence>
<comment type="similarity">
    <text evidence="1 2">Belongs to the enoyl-CoA hydratase/isomerase family.</text>
</comment>
<dbReference type="AlphaFoldDB" id="A0AA35WIX2"/>
<dbReference type="CDD" id="cd06558">
    <property type="entry name" value="crotonase-like"/>
    <property type="match status" value="1"/>
</dbReference>
<evidence type="ECO:0000313" key="3">
    <source>
        <dbReference type="EMBL" id="CAI8015462.1"/>
    </source>
</evidence>
<evidence type="ECO:0000256" key="2">
    <source>
        <dbReference type="RuleBase" id="RU003707"/>
    </source>
</evidence>
<reference evidence="3" key="1">
    <citation type="submission" date="2023-03" db="EMBL/GenBank/DDBJ databases">
        <authorList>
            <person name="Steffen K."/>
            <person name="Cardenas P."/>
        </authorList>
    </citation>
    <scope>NUCLEOTIDE SEQUENCE</scope>
</reference>
<comment type="caution">
    <text evidence="3">The sequence shown here is derived from an EMBL/GenBank/DDBJ whole genome shotgun (WGS) entry which is preliminary data.</text>
</comment>
<protein>
    <submittedName>
        <fullName evidence="3">Short-chain-enoyl-CoA hydratase</fullName>
    </submittedName>
</protein>
<name>A0AA35WIX2_GEOBA</name>